<feature type="region of interest" description="Disordered" evidence="8">
    <location>
        <begin position="439"/>
        <end position="473"/>
    </location>
</feature>
<comment type="function">
    <text evidence="6">Component of the tartrate utilization system and may allow entry of tartrate and tartrate dehydrogenase.</text>
</comment>
<feature type="transmembrane region" description="Helical" evidence="9">
    <location>
        <begin position="185"/>
        <end position="208"/>
    </location>
</feature>
<dbReference type="eggNOG" id="COG2271">
    <property type="taxonomic scope" value="Bacteria"/>
</dbReference>
<feature type="transmembrane region" description="Helical" evidence="9">
    <location>
        <begin position="59"/>
        <end position="76"/>
    </location>
</feature>
<dbReference type="PROSITE" id="PS50850">
    <property type="entry name" value="MFS"/>
    <property type="match status" value="1"/>
</dbReference>
<dbReference type="SUPFAM" id="SSF103473">
    <property type="entry name" value="MFS general substrate transporter"/>
    <property type="match status" value="1"/>
</dbReference>
<gene>
    <name evidence="11" type="ordered locus">Psed_3070</name>
</gene>
<keyword evidence="3 9" id="KW-0812">Transmembrane</keyword>
<dbReference type="GO" id="GO:0022857">
    <property type="term" value="F:transmembrane transporter activity"/>
    <property type="evidence" value="ECO:0007669"/>
    <property type="project" value="InterPro"/>
</dbReference>
<dbReference type="InterPro" id="IPR036259">
    <property type="entry name" value="MFS_trans_sf"/>
</dbReference>
<keyword evidence="5 9" id="KW-0472">Membrane</keyword>
<dbReference type="PANTHER" id="PTHR43791">
    <property type="entry name" value="PERMEASE-RELATED"/>
    <property type="match status" value="1"/>
</dbReference>
<dbReference type="InterPro" id="IPR020846">
    <property type="entry name" value="MFS_dom"/>
</dbReference>
<evidence type="ECO:0000256" key="8">
    <source>
        <dbReference type="SAM" id="MobiDB-lite"/>
    </source>
</evidence>
<keyword evidence="2" id="KW-0813">Transport</keyword>
<dbReference type="KEGG" id="pdx:Psed_3070"/>
<evidence type="ECO:0000313" key="11">
    <source>
        <dbReference type="EMBL" id="AEA25269.1"/>
    </source>
</evidence>
<evidence type="ECO:0000313" key="12">
    <source>
        <dbReference type="Proteomes" id="UP000007809"/>
    </source>
</evidence>
<dbReference type="Proteomes" id="UP000007809">
    <property type="component" value="Chromosome"/>
</dbReference>
<feature type="transmembrane region" description="Helical" evidence="9">
    <location>
        <begin position="376"/>
        <end position="398"/>
    </location>
</feature>
<protein>
    <recommendedName>
        <fullName evidence="7">Putative tartrate transporter</fullName>
    </recommendedName>
</protein>
<evidence type="ECO:0000256" key="5">
    <source>
        <dbReference type="ARBA" id="ARBA00023136"/>
    </source>
</evidence>
<feature type="transmembrane region" description="Helical" evidence="9">
    <location>
        <begin position="319"/>
        <end position="339"/>
    </location>
</feature>
<organism evidence="11 12">
    <name type="scientific">Pseudonocardia dioxanivorans (strain ATCC 55486 / DSM 44775 / JCM 13855 / CB1190)</name>
    <dbReference type="NCBI Taxonomy" id="675635"/>
    <lineage>
        <taxon>Bacteria</taxon>
        <taxon>Bacillati</taxon>
        <taxon>Actinomycetota</taxon>
        <taxon>Actinomycetes</taxon>
        <taxon>Pseudonocardiales</taxon>
        <taxon>Pseudonocardiaceae</taxon>
        <taxon>Pseudonocardia</taxon>
    </lineage>
</organism>
<keyword evidence="4 9" id="KW-1133">Transmembrane helix</keyword>
<dbReference type="Pfam" id="PF07690">
    <property type="entry name" value="MFS_1"/>
    <property type="match status" value="1"/>
</dbReference>
<reference evidence="11 12" key="1">
    <citation type="journal article" date="2011" name="J. Bacteriol.">
        <title>Genome sequence of the 1,4-dioxane-degrading Pseudonocardia dioxanivorans strain CB1190.</title>
        <authorList>
            <person name="Sales C.M."/>
            <person name="Mahendra S."/>
            <person name="Grostern A."/>
            <person name="Parales R.E."/>
            <person name="Goodwin L.A."/>
            <person name="Woyke T."/>
            <person name="Nolan M."/>
            <person name="Lapidus A."/>
            <person name="Chertkov O."/>
            <person name="Ovchinnikova G."/>
            <person name="Sczyrba A."/>
            <person name="Alvarez-Cohen L."/>
        </authorList>
    </citation>
    <scope>NUCLEOTIDE SEQUENCE [LARGE SCALE GENOMIC DNA]</scope>
    <source>
        <strain evidence="12">ATCC 55486 / DSM 44775 / JCM 13855 / CB1190</strain>
    </source>
</reference>
<feature type="transmembrane region" description="Helical" evidence="9">
    <location>
        <begin position="345"/>
        <end position="364"/>
    </location>
</feature>
<sequence>MSAAEPEPGAVTTPTEGAIRKAMWRLLPLLGLCYLLNYVDRVNVGFASVTMRPDLGLSATAYGLGAGLFFIGYFFFEVPSNVILHRVGARLWIARIMISWGIIASATAFVQGPTSFYVVRFLLGFAEAGFFPGIILYLTYWFPRVQRARVVALFFLAVPLSSVVGGPLSGLLIDHGEGVLGFDAGWRFMFFLEGLPAFLLGIVVLFVLPDRPRKARWLRREEAAALEDTIAREDAAEVPHAPGLRAALADRRVIALSVVYFGVVFGLYVLAFFLPQVVDELSTSLSATVIGLVTAIPYAVAAVVMVVVARSSDRTGERVLHVAVPVLLGAAAVAVALYLDSPALVIAAVTVCACGVFAAIPVIWQLPPTFLTGVGAAAGIALINSFGNLSGFVGPYLTGWLEDLTGSLRAGMWCVAGFMTLSAVIVLLLGRSVREAGRPAAAGAGGGGDRLVAPDHPGTRPPRHVTRTDWSAE</sequence>
<evidence type="ECO:0000256" key="7">
    <source>
        <dbReference type="ARBA" id="ARBA00074139"/>
    </source>
</evidence>
<comment type="subcellular location">
    <subcellularLocation>
        <location evidence="1">Cell membrane</location>
        <topology evidence="1">Multi-pass membrane protein</topology>
    </subcellularLocation>
</comment>
<evidence type="ECO:0000259" key="10">
    <source>
        <dbReference type="PROSITE" id="PS50850"/>
    </source>
</evidence>
<evidence type="ECO:0000256" key="6">
    <source>
        <dbReference type="ARBA" id="ARBA00058119"/>
    </source>
</evidence>
<accession>F4CSX0</accession>
<dbReference type="PANTHER" id="PTHR43791:SF36">
    <property type="entry name" value="TRANSPORTER, PUTATIVE (AFU_ORTHOLOGUE AFUA_6G08340)-RELATED"/>
    <property type="match status" value="1"/>
</dbReference>
<evidence type="ECO:0000256" key="9">
    <source>
        <dbReference type="SAM" id="Phobius"/>
    </source>
</evidence>
<dbReference type="FunFam" id="1.20.1250.20:FF:000018">
    <property type="entry name" value="MFS transporter permease"/>
    <property type="match status" value="1"/>
</dbReference>
<feature type="domain" description="Major facilitator superfamily (MFS) profile" evidence="10">
    <location>
        <begin position="26"/>
        <end position="434"/>
    </location>
</feature>
<feature type="transmembrane region" description="Helical" evidence="9">
    <location>
        <begin position="410"/>
        <end position="429"/>
    </location>
</feature>
<dbReference type="RefSeq" id="WP_013675192.1">
    <property type="nucleotide sequence ID" value="NC_015312.1"/>
</dbReference>
<feature type="transmembrane region" description="Helical" evidence="9">
    <location>
        <begin position="253"/>
        <end position="273"/>
    </location>
</feature>
<keyword evidence="12" id="KW-1185">Reference proteome</keyword>
<feature type="transmembrane region" description="Helical" evidence="9">
    <location>
        <begin position="285"/>
        <end position="307"/>
    </location>
</feature>
<dbReference type="CDD" id="cd17319">
    <property type="entry name" value="MFS_ExuT_GudP_like"/>
    <property type="match status" value="1"/>
</dbReference>
<dbReference type="HOGENOM" id="CLU_001265_0_0_11"/>
<name>F4CSX0_PSEUX</name>
<dbReference type="STRING" id="675635.Psed_3070"/>
<dbReference type="GO" id="GO:0005886">
    <property type="term" value="C:plasma membrane"/>
    <property type="evidence" value="ECO:0007669"/>
    <property type="project" value="UniProtKB-SubCell"/>
</dbReference>
<proteinExistence type="predicted"/>
<evidence type="ECO:0000256" key="4">
    <source>
        <dbReference type="ARBA" id="ARBA00022989"/>
    </source>
</evidence>
<dbReference type="InterPro" id="IPR011701">
    <property type="entry name" value="MFS"/>
</dbReference>
<evidence type="ECO:0000256" key="3">
    <source>
        <dbReference type="ARBA" id="ARBA00022692"/>
    </source>
</evidence>
<feature type="transmembrane region" description="Helical" evidence="9">
    <location>
        <begin position="116"/>
        <end position="138"/>
    </location>
</feature>
<dbReference type="EMBL" id="CP002593">
    <property type="protein sequence ID" value="AEA25269.1"/>
    <property type="molecule type" value="Genomic_DNA"/>
</dbReference>
<evidence type="ECO:0000256" key="1">
    <source>
        <dbReference type="ARBA" id="ARBA00004651"/>
    </source>
</evidence>
<dbReference type="AlphaFoldDB" id="F4CSX0"/>
<dbReference type="FunFam" id="1.20.1250.20:FF:000126">
    <property type="entry name" value="MFS transporter permease"/>
    <property type="match status" value="1"/>
</dbReference>
<dbReference type="Gene3D" id="1.20.1250.20">
    <property type="entry name" value="MFS general substrate transporter like domains"/>
    <property type="match status" value="2"/>
</dbReference>
<evidence type="ECO:0000256" key="2">
    <source>
        <dbReference type="ARBA" id="ARBA00022448"/>
    </source>
</evidence>
<feature type="transmembrane region" description="Helical" evidence="9">
    <location>
        <begin position="150"/>
        <end position="173"/>
    </location>
</feature>
<feature type="transmembrane region" description="Helical" evidence="9">
    <location>
        <begin position="88"/>
        <end position="110"/>
    </location>
</feature>